<keyword evidence="2" id="KW-1185">Reference proteome</keyword>
<organism evidence="1 2">
    <name type="scientific">Aspergillus bombycis</name>
    <dbReference type="NCBI Taxonomy" id="109264"/>
    <lineage>
        <taxon>Eukaryota</taxon>
        <taxon>Fungi</taxon>
        <taxon>Dikarya</taxon>
        <taxon>Ascomycota</taxon>
        <taxon>Pezizomycotina</taxon>
        <taxon>Eurotiomycetes</taxon>
        <taxon>Eurotiomycetidae</taxon>
        <taxon>Eurotiales</taxon>
        <taxon>Aspergillaceae</taxon>
        <taxon>Aspergillus</taxon>
    </lineage>
</organism>
<gene>
    <name evidence="1" type="ORF">ABOM_004781</name>
</gene>
<dbReference type="OrthoDB" id="192702at2759"/>
<comment type="caution">
    <text evidence="1">The sequence shown here is derived from an EMBL/GenBank/DDBJ whole genome shotgun (WGS) entry which is preliminary data.</text>
</comment>
<evidence type="ECO:0000313" key="2">
    <source>
        <dbReference type="Proteomes" id="UP000179179"/>
    </source>
</evidence>
<reference evidence="1 2" key="1">
    <citation type="journal article" date="2016" name="Genome Biol. Evol.">
        <title>Draft genome sequence of an aflatoxigenic Aspergillus species, A. bombycis.</title>
        <authorList>
            <person name="Moore G.G."/>
            <person name="Mack B.M."/>
            <person name="Beltz S.B."/>
            <person name="Gilbert M.K."/>
        </authorList>
    </citation>
    <scope>NUCLEOTIDE SEQUENCE [LARGE SCALE GENOMIC DNA]</scope>
    <source>
        <strain evidence="2">NRRL 26010</strain>
    </source>
</reference>
<proteinExistence type="predicted"/>
<dbReference type="EMBL" id="LYCR01000032">
    <property type="protein sequence ID" value="OGM46396.1"/>
    <property type="molecule type" value="Genomic_DNA"/>
</dbReference>
<dbReference type="InterPro" id="IPR021276">
    <property type="entry name" value="DUF2855"/>
</dbReference>
<dbReference type="Proteomes" id="UP000179179">
    <property type="component" value="Unassembled WGS sequence"/>
</dbReference>
<name>A0A1F8A3V2_9EURO</name>
<protein>
    <submittedName>
        <fullName evidence="1">Uncharacterized protein</fullName>
    </submittedName>
</protein>
<dbReference type="GeneID" id="34448171"/>
<dbReference type="Pfam" id="PF11017">
    <property type="entry name" value="DUF2855"/>
    <property type="match status" value="1"/>
</dbReference>
<accession>A0A1F8A3V2</accession>
<evidence type="ECO:0000313" key="1">
    <source>
        <dbReference type="EMBL" id="OGM46396.1"/>
    </source>
</evidence>
<dbReference type="RefSeq" id="XP_022390113.1">
    <property type="nucleotide sequence ID" value="XM_022531910.1"/>
</dbReference>
<dbReference type="AlphaFoldDB" id="A0A1F8A3V2"/>
<sequence length="444" mass="48774">MSETETVHVVSKTDNSQHAVVTIENPSRQLPPSSVRVRPLLLSLSSNNLSYARAGELLHWWDTYPVPSAAPAPYNDQSAWGIVPAWGYATVLESTTDIAPGSTLWGFWPTSGLPTELTLIPGEPRGHWFEVSEHRKRLMTYYNRYEVVSEDNRDNMAWAAAMIWGAGYLLSEYVFSPKGTPVHPFGGAAGLPWTTEDADLSSAVVVNLAASTKTARSFTYNLLCRPAGSGPLGVLQITSSPEALERAAEQQIAKRQLVAGPVKALAYSDVDRAVPWLASLKPSKLVIIEYGARDNALVRLRELVQAHAALQDCKVVILHVGGQQKVYAADELRDAYESIRALGMIQSNASTTRDTAIEIDGPEAFFDGMNQRWKQWLDDRASTVSDLRLVWGKGVAGTEGIYGGWERLTKGDVRPEEALPESPIAGLQEHTPYKCLLWSYETPV</sequence>